<protein>
    <recommendedName>
        <fullName evidence="3">DUF432 domain-containing protein</fullName>
    </recommendedName>
</protein>
<dbReference type="AlphaFoldDB" id="D2RDV5"/>
<organism evidence="1 2">
    <name type="scientific">Archaeoglobus profundus (strain DSM 5631 / JCM 9629 / NBRC 100127 / Av18)</name>
    <dbReference type="NCBI Taxonomy" id="572546"/>
    <lineage>
        <taxon>Archaea</taxon>
        <taxon>Methanobacteriati</taxon>
        <taxon>Methanobacteriota</taxon>
        <taxon>Archaeoglobi</taxon>
        <taxon>Archaeoglobales</taxon>
        <taxon>Archaeoglobaceae</taxon>
        <taxon>Archaeoglobus</taxon>
    </lineage>
</organism>
<accession>D2RDV5</accession>
<dbReference type="STRING" id="572546.Arcpr_1247"/>
<dbReference type="eggNOG" id="arCOG01766">
    <property type="taxonomic scope" value="Archaea"/>
</dbReference>
<dbReference type="PaxDb" id="572546-Arcpr_1247"/>
<gene>
    <name evidence="1" type="ordered locus">Arcpr_1247</name>
</gene>
<name>D2RDV5_ARCPA</name>
<dbReference type="PIRSF" id="PIRSF019202">
    <property type="entry name" value="UCP019202"/>
    <property type="match status" value="1"/>
</dbReference>
<evidence type="ECO:0008006" key="3">
    <source>
        <dbReference type="Google" id="ProtNLM"/>
    </source>
</evidence>
<evidence type="ECO:0000313" key="1">
    <source>
        <dbReference type="EMBL" id="ADB58299.1"/>
    </source>
</evidence>
<reference evidence="1 2" key="1">
    <citation type="journal article" date="2010" name="Stand. Genomic Sci.">
        <title>Complete genome sequence of Archaeoglobus profundus type strain (AV18).</title>
        <authorList>
            <person name="von Jan M."/>
            <person name="Lapidus A."/>
            <person name="Del Rio T.G."/>
            <person name="Copeland A."/>
            <person name="Tice H."/>
            <person name="Cheng J.F."/>
            <person name="Lucas S."/>
            <person name="Chen F."/>
            <person name="Nolan M."/>
            <person name="Goodwin L."/>
            <person name="Han C."/>
            <person name="Pitluck S."/>
            <person name="Liolios K."/>
            <person name="Ivanova N."/>
            <person name="Mavromatis K."/>
            <person name="Ovchinnikova G."/>
            <person name="Chertkov O."/>
            <person name="Pati A."/>
            <person name="Chen A."/>
            <person name="Palaniappan K."/>
            <person name="Land M."/>
            <person name="Hauser L."/>
            <person name="Chang Y.J."/>
            <person name="Jeffries C.D."/>
            <person name="Saunders E."/>
            <person name="Brettin T."/>
            <person name="Detter J.C."/>
            <person name="Chain P."/>
            <person name="Eichinger K."/>
            <person name="Huber H."/>
            <person name="Spring S."/>
            <person name="Rohde M."/>
            <person name="Goker M."/>
            <person name="Wirth R."/>
            <person name="Woyke T."/>
            <person name="Bristow J."/>
            <person name="Eisen J.A."/>
            <person name="Markowitz V."/>
            <person name="Hugenholtz P."/>
            <person name="Kyrpides N.C."/>
            <person name="Klenk H.P."/>
        </authorList>
    </citation>
    <scope>NUCLEOTIDE SEQUENCE [LARGE SCALE GENOMIC DNA]</scope>
    <source>
        <strain evidence="2">DSM 5631 / JCM 9629 / NBRC 100127 / Av18</strain>
    </source>
</reference>
<dbReference type="HOGENOM" id="CLU_096705_1_0_2"/>
<dbReference type="KEGG" id="apo:Arcpr_1247"/>
<evidence type="ECO:0000313" key="2">
    <source>
        <dbReference type="Proteomes" id="UP000001901"/>
    </source>
</evidence>
<dbReference type="EMBL" id="CP001857">
    <property type="protein sequence ID" value="ADB58299.1"/>
    <property type="molecule type" value="Genomic_DNA"/>
</dbReference>
<dbReference type="Pfam" id="PF04254">
    <property type="entry name" value="DUF432"/>
    <property type="match status" value="1"/>
</dbReference>
<sequence length="234" mass="26728">MYGEYNLGELKLENDNFCLSIERDGDFYVYERVCKGDLMTKRIKGFGKIILNPVEPVNLPKNITSLIEIEFKEKVVVGPRSKLTIYVTFPIEIGVFVVSDSSLNVLDVFTLNSLKYTLYGTPGRGVICRYWLSDIYTSPPRLDCLREGIIELEISNSSDNWVEVGKTVLDVYSMKIYYDDSRVVSKAVMNVTSRGVAETQFLDGNYNMKKAIEIYVAKKLQVLKRSFVMEWGLC</sequence>
<dbReference type="RefSeq" id="WP_012940635.1">
    <property type="nucleotide sequence ID" value="NC_013741.1"/>
</dbReference>
<dbReference type="InterPro" id="IPR007366">
    <property type="entry name" value="DUF432"/>
</dbReference>
<proteinExistence type="predicted"/>
<dbReference type="GeneID" id="8739932"/>
<dbReference type="Proteomes" id="UP000001901">
    <property type="component" value="Chromosome"/>
</dbReference>
<keyword evidence="2" id="KW-1185">Reference proteome</keyword>